<dbReference type="EMBL" id="CACRUT010000008">
    <property type="protein sequence ID" value="VYT87571.1"/>
    <property type="molecule type" value="Genomic_DNA"/>
</dbReference>
<proteinExistence type="predicted"/>
<name>A0A6N3A7E7_9BACT</name>
<reference evidence="1" key="1">
    <citation type="submission" date="2019-11" db="EMBL/GenBank/DDBJ databases">
        <authorList>
            <person name="Feng L."/>
        </authorList>
    </citation>
    <scope>NUCLEOTIDE SEQUENCE</scope>
    <source>
        <strain evidence="1">PclaraLFYP37</strain>
    </source>
</reference>
<dbReference type="AlphaFoldDB" id="A0A6N3A7E7"/>
<evidence type="ECO:0000313" key="1">
    <source>
        <dbReference type="EMBL" id="VYT87571.1"/>
    </source>
</evidence>
<evidence type="ECO:0008006" key="2">
    <source>
        <dbReference type="Google" id="ProtNLM"/>
    </source>
</evidence>
<protein>
    <recommendedName>
        <fullName evidence="2">Porin</fullName>
    </recommendedName>
</protein>
<gene>
    <name evidence="1" type="ORF">PCLFYP37_01357</name>
</gene>
<accession>A0A6N3A7E7</accession>
<sequence length="740" mass="84740">MVSPAIAQMPVGNPIYGTDAYGNPVDANGNPVQLDANGNPVVDGYGNDAYTWGRDTTQAEEKIIPIGSYAWNIDERFGNITPVDVDTLPNNFQNFNLTAGPTGQYNFLGNLGSPRLSRLFMDRKPYSNFIFADPFDYFYTPVNEFQFTNTLSPITNLSYHSCGNKQDGEDRLRAYFASNINKISGIGFKLDYLYGRGYYNNQATSLFNGSLYGYYLDDRYNMHAWISVNHMRMGENGGIENDDYITHPEDFTRSYGSRDIPTILSENWNRNEDQTYYLTHRYNLGFYKDIELPDSLRPVMPADSVLLKGLRDSLLTVYQKADTAYQHAVMDSLRNDFMAKQDNPQDFIPVTSFIHTLRIRNAKHTVYSYDTPDHYYADLFYGDPNNMSDRTRGYSIQNTLGIALREGFNKWAKAGLTAFASHEYRHYTMPDLNGGNKIIRSYSENNISVGGQLSKREGKTLHYDVTGEVTLLGEDVGQFDVEGRADLNFRLFKDTVQLAARAFVKNLNPSFYMRHYHSQFAWWDNDLNKEFRTRIEGTLSLKRTRTALTVGVENIKNYAYFATDKIAYNDEGGQFAGYSNRISVKQYGGSVQVFSARLNQNFKFGILHWDNEVAYQKTSNQDILPLPDLSAYSNLYIVFRIAKVLRVQLGGDVRYFTEYYAPDYAPIIQQFTVQSPETRMKLGNYPICNAYVNLFLKHCRFYVNVNHVNNGTGNKNAFLVPHYPINPMNIHFGLSWNFFN</sequence>
<organism evidence="1">
    <name type="scientific">Paraprevotella clara</name>
    <dbReference type="NCBI Taxonomy" id="454154"/>
    <lineage>
        <taxon>Bacteria</taxon>
        <taxon>Pseudomonadati</taxon>
        <taxon>Bacteroidota</taxon>
        <taxon>Bacteroidia</taxon>
        <taxon>Bacteroidales</taxon>
        <taxon>Prevotellaceae</taxon>
        <taxon>Paraprevotella</taxon>
    </lineage>
</organism>
<dbReference type="Pfam" id="PF14121">
    <property type="entry name" value="Porin_10"/>
    <property type="match status" value="1"/>
</dbReference>
<dbReference type="InterPro" id="IPR025631">
    <property type="entry name" value="Porin_10"/>
</dbReference>